<feature type="chain" id="PRO_5046635238" evidence="2">
    <location>
        <begin position="22"/>
        <end position="56"/>
    </location>
</feature>
<evidence type="ECO:0000313" key="3">
    <source>
        <dbReference type="EMBL" id="MFC5379238.1"/>
    </source>
</evidence>
<proteinExistence type="predicted"/>
<feature type="compositionally biased region" description="Basic and acidic residues" evidence="1">
    <location>
        <begin position="25"/>
        <end position="34"/>
    </location>
</feature>
<organism evidence="3 4">
    <name type="scientific">Aquipuribacter nitratireducens</name>
    <dbReference type="NCBI Taxonomy" id="650104"/>
    <lineage>
        <taxon>Bacteria</taxon>
        <taxon>Bacillati</taxon>
        <taxon>Actinomycetota</taxon>
        <taxon>Actinomycetes</taxon>
        <taxon>Micrococcales</taxon>
        <taxon>Intrasporangiaceae</taxon>
        <taxon>Aquipuribacter</taxon>
    </lineage>
</organism>
<name>A0ABW0GH18_9MICO</name>
<protein>
    <submittedName>
        <fullName evidence="3">Uncharacterized protein</fullName>
    </submittedName>
</protein>
<feature type="region of interest" description="Disordered" evidence="1">
    <location>
        <begin position="25"/>
        <end position="56"/>
    </location>
</feature>
<comment type="caution">
    <text evidence="3">The sequence shown here is derived from an EMBL/GenBank/DDBJ whole genome shotgun (WGS) entry which is preliminary data.</text>
</comment>
<feature type="signal peptide" evidence="2">
    <location>
        <begin position="1"/>
        <end position="21"/>
    </location>
</feature>
<dbReference type="EMBL" id="JBHSLD010000001">
    <property type="protein sequence ID" value="MFC5379238.1"/>
    <property type="molecule type" value="Genomic_DNA"/>
</dbReference>
<gene>
    <name evidence="3" type="ORF">ACFPJ6_00390</name>
</gene>
<sequence length="56" mass="6177">MRRQLVRWVAVAVAVPLAAAAARKVADTVEERRGPKSKVARGLRKAADTVRPDKKR</sequence>
<evidence type="ECO:0000256" key="2">
    <source>
        <dbReference type="SAM" id="SignalP"/>
    </source>
</evidence>
<evidence type="ECO:0000313" key="4">
    <source>
        <dbReference type="Proteomes" id="UP001596122"/>
    </source>
</evidence>
<keyword evidence="4" id="KW-1185">Reference proteome</keyword>
<reference evidence="4" key="1">
    <citation type="journal article" date="2019" name="Int. J. Syst. Evol. Microbiol.">
        <title>The Global Catalogue of Microorganisms (GCM) 10K type strain sequencing project: providing services to taxonomists for standard genome sequencing and annotation.</title>
        <authorList>
            <consortium name="The Broad Institute Genomics Platform"/>
            <consortium name="The Broad Institute Genome Sequencing Center for Infectious Disease"/>
            <person name="Wu L."/>
            <person name="Ma J."/>
        </authorList>
    </citation>
    <scope>NUCLEOTIDE SEQUENCE [LARGE SCALE GENOMIC DNA]</scope>
    <source>
        <strain evidence="4">CCUG 43114</strain>
    </source>
</reference>
<feature type="compositionally biased region" description="Basic residues" evidence="1">
    <location>
        <begin position="35"/>
        <end position="44"/>
    </location>
</feature>
<feature type="compositionally biased region" description="Basic and acidic residues" evidence="1">
    <location>
        <begin position="45"/>
        <end position="56"/>
    </location>
</feature>
<dbReference type="RefSeq" id="WP_340266720.1">
    <property type="nucleotide sequence ID" value="NZ_JBBEOG010000001.1"/>
</dbReference>
<keyword evidence="2" id="KW-0732">Signal</keyword>
<evidence type="ECO:0000256" key="1">
    <source>
        <dbReference type="SAM" id="MobiDB-lite"/>
    </source>
</evidence>
<accession>A0ABW0GH18</accession>
<dbReference type="Proteomes" id="UP001596122">
    <property type="component" value="Unassembled WGS sequence"/>
</dbReference>